<evidence type="ECO:0000313" key="5">
    <source>
        <dbReference type="Proteomes" id="UP000261111"/>
    </source>
</evidence>
<dbReference type="InterPro" id="IPR011050">
    <property type="entry name" value="Pectin_lyase_fold/virulence"/>
</dbReference>
<reference evidence="4 5" key="1">
    <citation type="submission" date="2018-08" db="EMBL/GenBank/DDBJ databases">
        <title>A genome reference for cultivated species of the human gut microbiota.</title>
        <authorList>
            <person name="Zou Y."/>
            <person name="Xue W."/>
            <person name="Luo G."/>
        </authorList>
    </citation>
    <scope>NUCLEOTIDE SEQUENCE [LARGE SCALE GENOMIC DNA]</scope>
    <source>
        <strain evidence="4 5">AF19-21</strain>
    </source>
</reference>
<dbReference type="RefSeq" id="WP_117440694.1">
    <property type="nucleotide sequence ID" value="NZ_QVIA01000004.1"/>
</dbReference>
<feature type="chain" id="PRO_5017705681" description="Clostridial hydrophobic W" evidence="3">
    <location>
        <begin position="28"/>
        <end position="1604"/>
    </location>
</feature>
<gene>
    <name evidence="4" type="ORF">DWX41_04985</name>
</gene>
<evidence type="ECO:0000256" key="1">
    <source>
        <dbReference type="ARBA" id="ARBA00004196"/>
    </source>
</evidence>
<dbReference type="InterPro" id="IPR006626">
    <property type="entry name" value="PbH1"/>
</dbReference>
<protein>
    <recommendedName>
        <fullName evidence="6">Clostridial hydrophobic W</fullName>
    </recommendedName>
</protein>
<dbReference type="Pfam" id="PF09479">
    <property type="entry name" value="Flg_new"/>
    <property type="match status" value="1"/>
</dbReference>
<dbReference type="InterPro" id="IPR013378">
    <property type="entry name" value="InlB-like_B-rpt"/>
</dbReference>
<dbReference type="InterPro" id="IPR006637">
    <property type="entry name" value="ChW"/>
</dbReference>
<evidence type="ECO:0008006" key="6">
    <source>
        <dbReference type="Google" id="ProtNLM"/>
    </source>
</evidence>
<feature type="compositionally biased region" description="Basic and acidic residues" evidence="2">
    <location>
        <begin position="31"/>
        <end position="44"/>
    </location>
</feature>
<evidence type="ECO:0000256" key="2">
    <source>
        <dbReference type="SAM" id="MobiDB-lite"/>
    </source>
</evidence>
<dbReference type="GO" id="GO:0030313">
    <property type="term" value="C:cell envelope"/>
    <property type="evidence" value="ECO:0007669"/>
    <property type="project" value="UniProtKB-SubCell"/>
</dbReference>
<feature type="region of interest" description="Disordered" evidence="2">
    <location>
        <begin position="1507"/>
        <end position="1528"/>
    </location>
</feature>
<accession>A0A3E2X1D1</accession>
<feature type="signal peptide" evidence="3">
    <location>
        <begin position="1"/>
        <end position="27"/>
    </location>
</feature>
<feature type="compositionally biased region" description="Acidic residues" evidence="2">
    <location>
        <begin position="45"/>
        <end position="61"/>
    </location>
</feature>
<dbReference type="SMART" id="SM00728">
    <property type="entry name" value="ChW"/>
    <property type="match status" value="3"/>
</dbReference>
<name>A0A3E2X1D1_9FIRM</name>
<comment type="caution">
    <text evidence="4">The sequence shown here is derived from an EMBL/GenBank/DDBJ whole genome shotgun (WGS) entry which is preliminary data.</text>
</comment>
<feature type="region of interest" description="Disordered" evidence="2">
    <location>
        <begin position="324"/>
        <end position="352"/>
    </location>
</feature>
<evidence type="ECO:0000256" key="3">
    <source>
        <dbReference type="SAM" id="SignalP"/>
    </source>
</evidence>
<dbReference type="Proteomes" id="UP000261111">
    <property type="component" value="Unassembled WGS sequence"/>
</dbReference>
<dbReference type="SMART" id="SM00710">
    <property type="entry name" value="PbH1"/>
    <property type="match status" value="5"/>
</dbReference>
<evidence type="ECO:0000313" key="4">
    <source>
        <dbReference type="EMBL" id="RGC34121.1"/>
    </source>
</evidence>
<dbReference type="Pfam" id="PF07538">
    <property type="entry name" value="ChW"/>
    <property type="match status" value="3"/>
</dbReference>
<keyword evidence="3" id="KW-0732">Signal</keyword>
<dbReference type="SUPFAM" id="SSF51126">
    <property type="entry name" value="Pectin lyase-like"/>
    <property type="match status" value="1"/>
</dbReference>
<dbReference type="InterPro" id="IPR042229">
    <property type="entry name" value="Listeria/Bacterioides_rpt_sf"/>
</dbReference>
<feature type="compositionally biased region" description="Basic and acidic residues" evidence="2">
    <location>
        <begin position="1507"/>
        <end position="1521"/>
    </location>
</feature>
<comment type="subcellular location">
    <subcellularLocation>
        <location evidence="1">Cell envelope</location>
    </subcellularLocation>
</comment>
<sequence>MKKKRCITMLAAAAVILSVCAPISLYAQEETGRMGTEETEKPDEIAEADEESPTVPEEPDGSNEQQPLQDTASWFEETLHGLLLMEEPLKVMEKTDEKERELFLNRITAREHFEFAIVYKYLLLTAVAKDTSFSEGMQSLDDVTVKEMEAVSGKTEHIHFLWELLMKNKDTGLAQEEIEDIRWKEAVEQEAFRIFCEGMGGKAAAKGEESAEYHDFQEYTEYLQTQTHADIIGLANVLEKMQSENEPEATEAYEAALNRLDEIHSTKPEIAPKLQIICGIQDFDVQKKEPYLTVTISDQERADVIKLLPKNLEVLLEENSDIDKKDTDKKATDQEDTDKKENNKKDTDHEEILKDALYEDEDPMDTKPTEKTINVTWECAEDIEHTEYEQYIYTAVPQEGYEWSEELLKGEEDGLQALPYARVIVKPKETANVMAARAAASVSYRAYCQYDGWKNWSAGGATAGTIGENKRLEALQIKTSGDTNLGVKYQVHVQNNGWMSWVNSSGTAGTTGQSLRVEAVRILLTGASAGSYDIYYRTYCESYGWLDWAKNGQSAGTVNLGKSMEAFQVRITAKGGAAPGTTAAPLKTDAAARVGSSYYKTFNEAFDAMPDRGSMYVIKNCSATHITTRKSFSIFPEERNVKVTFKENSLIPAGIICTEEGWRGSPTWNFSGNGGYTITFDANGKGSSGVIAAYGATINLKNGSRFMNSAGNGVWNDMGITNVYDGVYIYNNKAHGVATCNTVNLFGGSIYGNSYDGIRAQKVISMSGGNLYNNGECGVHVGEGACICTMTGGTIHDNVDGVGNIDGNGTIIIQGGSIYSNTRYGISAKGKSLSISGAAVIRNNKGTGVAVHGGEAAVQNGKIYENQNAGIVNKGSMKLSGGEIFSNSNAGSGGGIVNSGTLSISGGDVHDNSAVNGGGITNSGTLSLTGGSITGNAVSGSGGGICLSGGTLRLTGGTIAKNKAKNGNGIYHNGSVFQMGGNGAVDAGNDVYLQTNKYITVTSALKSSPAAVLTPSGYSNGRKAAEVAYGTKKGSLQYARYALTQKGGYCLRPGDMQASGANTMAADIVLSTKYTIQYHKNYDGEVANVPKSTPKYWYENAEIAGEIPSEGRIKFLGWSENAAAEKPAYQPGAVLSAAINRNITLYAVWGTKIQVSYYGNGSDVLKEKSEEITLQECMKNGGYLIHKNKGYTDYIRKGYKFAGWDVSAVAPVQAVKYPDQKENRVKFEELLDIAEAQAKSPLSGEKTVQQVRLYALWDKFPEITAEGIQEFFEGTEVTRDMLLANIKAQDQEDGDITKDIRILGIKYQRGKLRDGQKQEAYEVRWKTGMPDDKKLDTWFLELDDKDAPVEHQIIYSVKDSAGNETTREWPVKVKYNEFPVIEAEDRYFTLEEAKEGRITEEALLRGAIESGALTVKDKEEDERYPGRMEQAVKLEDFHPDEFTRFEDSGYIVITFSAKDSMGPDGEGKETFSQCTVHIVKDGEITSPEPLKYVRFINREYYEKNLKRQNEKTGKETGKPESETVSGELQNGGLYSNSKWYRIPEFRALLSGAWDEERPAREVWTFKNTDVKNIKSYVEEHGIGNSQERTSLLRFHEEFSHLRVM</sequence>
<dbReference type="InterPro" id="IPR013783">
    <property type="entry name" value="Ig-like_fold"/>
</dbReference>
<dbReference type="Gene3D" id="2.60.40.4270">
    <property type="entry name" value="Listeria-Bacteroides repeat domain"/>
    <property type="match status" value="1"/>
</dbReference>
<feature type="region of interest" description="Disordered" evidence="2">
    <location>
        <begin position="31"/>
        <end position="68"/>
    </location>
</feature>
<dbReference type="EMBL" id="QVIA01000004">
    <property type="protein sequence ID" value="RGC34121.1"/>
    <property type="molecule type" value="Genomic_DNA"/>
</dbReference>
<proteinExistence type="predicted"/>
<organism evidence="4 5">
    <name type="scientific">Hungatella hathewayi</name>
    <dbReference type="NCBI Taxonomy" id="154046"/>
    <lineage>
        <taxon>Bacteria</taxon>
        <taxon>Bacillati</taxon>
        <taxon>Bacillota</taxon>
        <taxon>Clostridia</taxon>
        <taxon>Lachnospirales</taxon>
        <taxon>Lachnospiraceae</taxon>
        <taxon>Hungatella</taxon>
    </lineage>
</organism>
<dbReference type="GeneID" id="93335023"/>
<dbReference type="Gene3D" id="2.60.40.10">
    <property type="entry name" value="Immunoglobulins"/>
    <property type="match status" value="1"/>
</dbReference>